<comment type="caution">
    <text evidence="8">The sequence shown here is derived from an EMBL/GenBank/DDBJ whole genome shotgun (WGS) entry which is preliminary data.</text>
</comment>
<dbReference type="Proteomes" id="UP001371218">
    <property type="component" value="Unassembled WGS sequence"/>
</dbReference>
<reference evidence="8 9" key="1">
    <citation type="submission" date="2024-04" db="EMBL/GenBank/DDBJ databases">
        <title>Novel species of the genus Ideonella isolated from streams.</title>
        <authorList>
            <person name="Lu H."/>
        </authorList>
    </citation>
    <scope>NUCLEOTIDE SEQUENCE [LARGE SCALE GENOMIC DNA]</scope>
    <source>
        <strain evidence="8 9">DXS29W</strain>
    </source>
</reference>
<evidence type="ECO:0000256" key="5">
    <source>
        <dbReference type="ARBA" id="ARBA00023136"/>
    </source>
</evidence>
<evidence type="ECO:0000256" key="2">
    <source>
        <dbReference type="ARBA" id="ARBA00022475"/>
    </source>
</evidence>
<feature type="domain" description="Type II secretion system protein GspF" evidence="7">
    <location>
        <begin position="114"/>
        <end position="237"/>
    </location>
</feature>
<feature type="transmembrane region" description="Helical" evidence="6">
    <location>
        <begin position="53"/>
        <end position="71"/>
    </location>
</feature>
<organism evidence="8 9">
    <name type="scientific">Ideonella lacteola</name>
    <dbReference type="NCBI Taxonomy" id="2984193"/>
    <lineage>
        <taxon>Bacteria</taxon>
        <taxon>Pseudomonadati</taxon>
        <taxon>Pseudomonadota</taxon>
        <taxon>Betaproteobacteria</taxon>
        <taxon>Burkholderiales</taxon>
        <taxon>Sphaerotilaceae</taxon>
        <taxon>Ideonella</taxon>
    </lineage>
</organism>
<dbReference type="InterPro" id="IPR018076">
    <property type="entry name" value="T2SS_GspF_dom"/>
</dbReference>
<keyword evidence="2" id="KW-1003">Cell membrane</keyword>
<keyword evidence="5 6" id="KW-0472">Membrane</keyword>
<comment type="subcellular location">
    <subcellularLocation>
        <location evidence="1">Cell membrane</location>
        <topology evidence="1">Multi-pass membrane protein</topology>
    </subcellularLocation>
</comment>
<evidence type="ECO:0000256" key="6">
    <source>
        <dbReference type="SAM" id="Phobius"/>
    </source>
</evidence>
<feature type="transmembrane region" description="Helical" evidence="6">
    <location>
        <begin position="77"/>
        <end position="97"/>
    </location>
</feature>
<sequence>MNTDIILIALMVFGAVLALAWNVRVAFEGWRDRFTENAKVSLEDMFLFIDPRALFRINLAMFLLLPIIVLLVTGTPILAILAAILGAIFPRVAWVVMRNRRAAKLVLQLPDGLTMMAGSLRAGASLQGALDLVVKENPAPLSQEFSLLLREQRLGLALEDSLRGMGARLNIEDIDLFVSALTIAKEVGGNLSEILDRLSSTLRAKAVMEGKIKALTSQGKLQGLIVGLLPIFLAGILYVMDPEAMQPMFSTYYGWGVMAAIFVLLMMGAYFIKKIVTIDV</sequence>
<feature type="transmembrane region" description="Helical" evidence="6">
    <location>
        <begin position="6"/>
        <end position="27"/>
    </location>
</feature>
<evidence type="ECO:0000256" key="4">
    <source>
        <dbReference type="ARBA" id="ARBA00022989"/>
    </source>
</evidence>
<dbReference type="Gene3D" id="1.20.81.30">
    <property type="entry name" value="Type II secretion system (T2SS), domain F"/>
    <property type="match status" value="1"/>
</dbReference>
<dbReference type="Pfam" id="PF00482">
    <property type="entry name" value="T2SSF"/>
    <property type="match status" value="1"/>
</dbReference>
<dbReference type="EMBL" id="JBBUTG010000004">
    <property type="protein sequence ID" value="MEK8031092.1"/>
    <property type="molecule type" value="Genomic_DNA"/>
</dbReference>
<keyword evidence="9" id="KW-1185">Reference proteome</keyword>
<accession>A0ABU9BMB5</accession>
<dbReference type="PANTHER" id="PTHR35007">
    <property type="entry name" value="INTEGRAL MEMBRANE PROTEIN-RELATED"/>
    <property type="match status" value="1"/>
</dbReference>
<name>A0ABU9BMB5_9BURK</name>
<feature type="transmembrane region" description="Helical" evidence="6">
    <location>
        <begin position="252"/>
        <end position="272"/>
    </location>
</feature>
<keyword evidence="4 6" id="KW-1133">Transmembrane helix</keyword>
<feature type="transmembrane region" description="Helical" evidence="6">
    <location>
        <begin position="221"/>
        <end position="240"/>
    </location>
</feature>
<keyword evidence="3 6" id="KW-0812">Transmembrane</keyword>
<dbReference type="PANTHER" id="PTHR35007:SF1">
    <property type="entry name" value="PILUS ASSEMBLY PROTEIN"/>
    <property type="match status" value="1"/>
</dbReference>
<evidence type="ECO:0000313" key="8">
    <source>
        <dbReference type="EMBL" id="MEK8031092.1"/>
    </source>
</evidence>
<evidence type="ECO:0000259" key="7">
    <source>
        <dbReference type="Pfam" id="PF00482"/>
    </source>
</evidence>
<evidence type="ECO:0000256" key="3">
    <source>
        <dbReference type="ARBA" id="ARBA00022692"/>
    </source>
</evidence>
<proteinExistence type="predicted"/>
<protein>
    <submittedName>
        <fullName evidence="8">Type II secretion system F family protein</fullName>
    </submittedName>
</protein>
<dbReference type="InterPro" id="IPR042094">
    <property type="entry name" value="T2SS_GspF_sf"/>
</dbReference>
<gene>
    <name evidence="8" type="ORF">AACH06_09725</name>
</gene>
<evidence type="ECO:0000313" key="9">
    <source>
        <dbReference type="Proteomes" id="UP001371218"/>
    </source>
</evidence>
<evidence type="ECO:0000256" key="1">
    <source>
        <dbReference type="ARBA" id="ARBA00004651"/>
    </source>
</evidence>
<dbReference type="RefSeq" id="WP_341425454.1">
    <property type="nucleotide sequence ID" value="NZ_JBBUTG010000004.1"/>
</dbReference>